<dbReference type="InterPro" id="IPR036390">
    <property type="entry name" value="WH_DNA-bd_sf"/>
</dbReference>
<dbReference type="EMBL" id="CBTN010000065">
    <property type="protein sequence ID" value="CDH59167.1"/>
    <property type="molecule type" value="Genomic_DNA"/>
</dbReference>
<accession>A0A068SBE2</accession>
<comment type="subcellular location">
    <subcellularLocation>
        <location evidence="1">Nucleus</location>
    </subcellularLocation>
</comment>
<dbReference type="OrthoDB" id="552115at2759"/>
<dbReference type="GO" id="GO:0051726">
    <property type="term" value="P:regulation of cell cycle"/>
    <property type="evidence" value="ECO:0007669"/>
    <property type="project" value="InterPro"/>
</dbReference>
<dbReference type="Gene3D" id="1.10.10.10">
    <property type="entry name" value="Winged helix-like DNA-binding domain superfamily/Winged helix DNA-binding domain"/>
    <property type="match status" value="1"/>
</dbReference>
<dbReference type="GO" id="GO:0000977">
    <property type="term" value="F:RNA polymerase II transcription regulatory region sequence-specific DNA binding"/>
    <property type="evidence" value="ECO:0007669"/>
    <property type="project" value="TreeGrafter"/>
</dbReference>
<dbReference type="GO" id="GO:0005634">
    <property type="term" value="C:nucleus"/>
    <property type="evidence" value="ECO:0007669"/>
    <property type="project" value="UniProtKB-SubCell"/>
</dbReference>
<keyword evidence="5" id="KW-1185">Reference proteome</keyword>
<dbReference type="InterPro" id="IPR003316">
    <property type="entry name" value="E2F_WHTH_DNA-bd_dom"/>
</dbReference>
<dbReference type="Pfam" id="PF02319">
    <property type="entry name" value="WHD_E2F_TDP"/>
    <property type="match status" value="1"/>
</dbReference>
<dbReference type="SMART" id="SM01372">
    <property type="entry name" value="E2F_TDP"/>
    <property type="match status" value="1"/>
</dbReference>
<dbReference type="STRING" id="1263082.A0A068SBE2"/>
<dbReference type="GO" id="GO:0000981">
    <property type="term" value="F:DNA-binding transcription factor activity, RNA polymerase II-specific"/>
    <property type="evidence" value="ECO:0007669"/>
    <property type="project" value="TreeGrafter"/>
</dbReference>
<keyword evidence="1" id="KW-0804">Transcription</keyword>
<dbReference type="InterPro" id="IPR015648">
    <property type="entry name" value="Transcrpt_fac_DP"/>
</dbReference>
<dbReference type="PANTHER" id="PTHR12548">
    <property type="entry name" value="TRANSCRIPTION FACTOR DP"/>
    <property type="match status" value="1"/>
</dbReference>
<feature type="compositionally biased region" description="Low complexity" evidence="2">
    <location>
        <begin position="100"/>
        <end position="117"/>
    </location>
</feature>
<dbReference type="Gene3D" id="1.20.140.80">
    <property type="entry name" value="Transcription factor DP"/>
    <property type="match status" value="1"/>
</dbReference>
<evidence type="ECO:0000256" key="2">
    <source>
        <dbReference type="SAM" id="MobiDB-lite"/>
    </source>
</evidence>
<dbReference type="PANTHER" id="PTHR12548:SF9">
    <property type="entry name" value="TRANSCRIPTION FACTOR DP"/>
    <property type="match status" value="1"/>
</dbReference>
<comment type="caution">
    <text evidence="4">The sequence shown here is derived from an EMBL/GenBank/DDBJ whole genome shotgun (WGS) entry which is preliminary data.</text>
</comment>
<keyword evidence="1" id="KW-0238">DNA-binding</keyword>
<keyword evidence="1" id="KW-0539">Nucleus</keyword>
<dbReference type="FunFam" id="1.10.10.10:FF:000360">
    <property type="entry name" value="Transcription factor Dp-1, a"/>
    <property type="match status" value="1"/>
</dbReference>
<proteinExistence type="inferred from homology"/>
<keyword evidence="1" id="KW-0805">Transcription regulation</keyword>
<feature type="region of interest" description="Disordered" evidence="2">
    <location>
        <begin position="85"/>
        <end position="136"/>
    </location>
</feature>
<evidence type="ECO:0000256" key="1">
    <source>
        <dbReference type="RuleBase" id="RU003796"/>
    </source>
</evidence>
<comment type="similarity">
    <text evidence="1">Belongs to the E2F/DP family.</text>
</comment>
<reference evidence="4" key="1">
    <citation type="submission" date="2013-08" db="EMBL/GenBank/DDBJ databases">
        <title>Gene expansion shapes genome architecture in the human pathogen Lichtheimia corymbifera: an evolutionary genomics analysis in the ancient terrestrial Mucorales (Mucoromycotina).</title>
        <authorList>
            <person name="Schwartze V.U."/>
            <person name="Winter S."/>
            <person name="Shelest E."/>
            <person name="Marcet-Houben M."/>
            <person name="Horn F."/>
            <person name="Wehner S."/>
            <person name="Hoffmann K."/>
            <person name="Riege K."/>
            <person name="Sammeth M."/>
            <person name="Nowrousian M."/>
            <person name="Valiante V."/>
            <person name="Linde J."/>
            <person name="Jacobsen I.D."/>
            <person name="Marz M."/>
            <person name="Brakhage A.A."/>
            <person name="Gabaldon T."/>
            <person name="Bocker S."/>
            <person name="Voigt K."/>
        </authorList>
    </citation>
    <scope>NUCLEOTIDE SEQUENCE [LARGE SCALE GENOMIC DNA]</scope>
    <source>
        <strain evidence="4">FSU 9682</strain>
    </source>
</reference>
<organism evidence="4 5">
    <name type="scientific">Lichtheimia corymbifera JMRC:FSU:9682</name>
    <dbReference type="NCBI Taxonomy" id="1263082"/>
    <lineage>
        <taxon>Eukaryota</taxon>
        <taxon>Fungi</taxon>
        <taxon>Fungi incertae sedis</taxon>
        <taxon>Mucoromycota</taxon>
        <taxon>Mucoromycotina</taxon>
        <taxon>Mucoromycetes</taxon>
        <taxon>Mucorales</taxon>
        <taxon>Lichtheimiaceae</taxon>
        <taxon>Lichtheimia</taxon>
    </lineage>
</organism>
<dbReference type="GO" id="GO:0005667">
    <property type="term" value="C:transcription regulator complex"/>
    <property type="evidence" value="ECO:0007669"/>
    <property type="project" value="InterPro"/>
</dbReference>
<dbReference type="InterPro" id="IPR036388">
    <property type="entry name" value="WH-like_DNA-bd_sf"/>
</dbReference>
<dbReference type="AlphaFoldDB" id="A0A068SBE2"/>
<evidence type="ECO:0000259" key="3">
    <source>
        <dbReference type="SMART" id="SM01372"/>
    </source>
</evidence>
<gene>
    <name evidence="4" type="ORF">LCOR_09994.1</name>
</gene>
<dbReference type="VEuPathDB" id="FungiDB:LCOR_09994.1"/>
<evidence type="ECO:0000313" key="5">
    <source>
        <dbReference type="Proteomes" id="UP000027586"/>
    </source>
</evidence>
<dbReference type="Proteomes" id="UP000027586">
    <property type="component" value="Unassembled WGS sequence"/>
</dbReference>
<name>A0A068SBE2_9FUNG</name>
<protein>
    <submittedName>
        <fullName evidence="4">Transcription factor dp-2 isoform 1</fullName>
    </submittedName>
</protein>
<dbReference type="SUPFAM" id="SSF46785">
    <property type="entry name" value="Winged helix' DNA-binding domain"/>
    <property type="match status" value="1"/>
</dbReference>
<sequence>MSIFSDTHLTFIQQHASNILPSPPSPNLFTLPSPFDPNRPIHRPYKYHPANDSCSISSIELRPLMKRDITPAVLASSSDHCRLPSLQNMLASPPPEDRPSNTTTTSSHNNTHASVTSFQHDQQPITSHLVKRSRSYDDHDTATVIIHQQPQHDVFTQKKPKHRHHDDTRGLRHFSKQVCDTVARKGITTYNEVADELASSIRASGDNAGCTTTSLDQKNIRRRVYDALNVLMGTGIIAKDKKNIKWVGDIACTDEHVAHEMHGQHLDHLQAQIHREKIHQATLVASLDEMSHLIRDKLQQHVQLCHLIWRNQQKRNDKSSATPPTPNHARVELPFFLVSSLNDDHGSMQIQVQEDGHYAEISDISMAHGEARIIYEDVDVLESLGLSNVTHEQLDAWLPSDPALRAFVAVRRCSGGDGTIVCLQSSRNLKHVT</sequence>
<feature type="domain" description="E2F/DP family winged-helix DNA-binding" evidence="3">
    <location>
        <begin position="166"/>
        <end position="248"/>
    </location>
</feature>
<dbReference type="InterPro" id="IPR038168">
    <property type="entry name" value="TF_DP_C_sf"/>
</dbReference>
<evidence type="ECO:0000313" key="4">
    <source>
        <dbReference type="EMBL" id="CDH59167.1"/>
    </source>
</evidence>